<dbReference type="GO" id="GO:0016740">
    <property type="term" value="F:transferase activity"/>
    <property type="evidence" value="ECO:0007669"/>
    <property type="project" value="UniProtKB-KW"/>
</dbReference>
<dbReference type="CDD" id="cd04186">
    <property type="entry name" value="GT_2_like_c"/>
    <property type="match status" value="1"/>
</dbReference>
<dbReference type="PANTHER" id="PTHR43685">
    <property type="entry name" value="GLYCOSYLTRANSFERASE"/>
    <property type="match status" value="1"/>
</dbReference>
<proteinExistence type="inferred from homology"/>
<feature type="domain" description="Glycosyltransferase 2-like" evidence="2">
    <location>
        <begin position="318"/>
        <end position="488"/>
    </location>
</feature>
<dbReference type="RefSeq" id="WP_055062107.1">
    <property type="nucleotide sequence ID" value="NZ_CVRQ01000022.1"/>
</dbReference>
<dbReference type="PANTHER" id="PTHR43685:SF11">
    <property type="entry name" value="GLYCOSYLTRANSFERASE TAGX-RELATED"/>
    <property type="match status" value="1"/>
</dbReference>
<dbReference type="Proteomes" id="UP000049472">
    <property type="component" value="Unassembled WGS sequence"/>
</dbReference>
<keyword evidence="4" id="KW-1185">Reference proteome</keyword>
<dbReference type="Pfam" id="PF00535">
    <property type="entry name" value="Glycos_transf_2"/>
    <property type="match status" value="2"/>
</dbReference>
<dbReference type="EMBL" id="CVRQ01000022">
    <property type="protein sequence ID" value="CRL39182.1"/>
    <property type="molecule type" value="Genomic_DNA"/>
</dbReference>
<evidence type="ECO:0000256" key="1">
    <source>
        <dbReference type="ARBA" id="ARBA00006739"/>
    </source>
</evidence>
<dbReference type="CDD" id="cd04184">
    <property type="entry name" value="GT2_RfbC_Mx_like"/>
    <property type="match status" value="1"/>
</dbReference>
<dbReference type="AlphaFoldDB" id="A0A0M6WRQ3"/>
<gene>
    <name evidence="3" type="ORF">T1815_20201</name>
</gene>
<keyword evidence="3" id="KW-0808">Transferase</keyword>
<sequence length="711" mass="82974">MNTIKQNIKKVARPIYHKVVPEKVRARRAARLNRSLEYETWITMLEANENYDEKFEYNPKISILVPVYNVLDRHLIPCIESVLNQVYTNWELCLADDCSSWDSVRETLAKYEGNEKIKIVYRTENGHISRCTNSALEIATGEFVAFMDCDDVLRPNALYEVVKKLNENPNLDFIYSDEDKIDDDGFNRHMPHFKPDWSPDTLMSHMYTCHFGVYRRSIANEIGGLRAGYEGAQDYDFTLRFTEKTNKIAHIDKILYHWRERKESTALDPSAKPYIFEAAKKSKEDALARRGLKANLEMVDIMYQYRVNYISQTNPLISVIIPSKDNYKVLKRCIETLYEITRYRNFEVILVDNGSNDENKKLYQGLADKYNFRYIYEKMNFNFSRMCNIGAKEAKGDYYLFLNDDIEIINEEWLERMVGHAELEHVGAVGAKLLYPNSKKIQHIGVINIANGPVHAFIGYNDDNIYYFGRNKIDYNWLVVTAACMLVNAAKFNKVNGFNEDMPVAYNDVELCFRLVEAGYYNVVRNDVILYHHESVSRGNDLKSEKKFKRLMAEQKHLYKLHPYFKNKDPFYSSNLTQHAPDFSYNMMKENIGKCVVEECTKEFDICRKVVNAIDNIYVGNKCIIEGWGFYNEKPYNGNIQLLLKSDNKSYLITTRKIFRSDLAIHFKRKPGAELSGFICEFDKIDAGKYQIYVCCNGKATKTKRHIIINK</sequence>
<reference evidence="4" key="1">
    <citation type="submission" date="2015-05" db="EMBL/GenBank/DDBJ databases">
        <authorList>
            <consortium name="Pathogen Informatics"/>
        </authorList>
    </citation>
    <scope>NUCLEOTIDE SEQUENCE [LARGE SCALE GENOMIC DNA]</scope>
    <source>
        <strain evidence="4">T1-815</strain>
    </source>
</reference>
<name>A0A0M6WRQ3_9FIRM</name>
<evidence type="ECO:0000259" key="2">
    <source>
        <dbReference type="Pfam" id="PF00535"/>
    </source>
</evidence>
<evidence type="ECO:0000313" key="3">
    <source>
        <dbReference type="EMBL" id="CRL39182.1"/>
    </source>
</evidence>
<evidence type="ECO:0000313" key="4">
    <source>
        <dbReference type="Proteomes" id="UP000049472"/>
    </source>
</evidence>
<dbReference type="InterPro" id="IPR029044">
    <property type="entry name" value="Nucleotide-diphossugar_trans"/>
</dbReference>
<dbReference type="Gene3D" id="3.90.550.10">
    <property type="entry name" value="Spore Coat Polysaccharide Biosynthesis Protein SpsA, Chain A"/>
    <property type="match status" value="2"/>
</dbReference>
<dbReference type="InterPro" id="IPR001173">
    <property type="entry name" value="Glyco_trans_2-like"/>
</dbReference>
<organism evidence="3 4">
    <name type="scientific">Agathobacter rectalis</name>
    <dbReference type="NCBI Taxonomy" id="39491"/>
    <lineage>
        <taxon>Bacteria</taxon>
        <taxon>Bacillati</taxon>
        <taxon>Bacillota</taxon>
        <taxon>Clostridia</taxon>
        <taxon>Lachnospirales</taxon>
        <taxon>Lachnospiraceae</taxon>
        <taxon>Agathobacter</taxon>
    </lineage>
</organism>
<protein>
    <submittedName>
        <fullName evidence="3">Predicted glycosyltransferases</fullName>
    </submittedName>
</protein>
<dbReference type="InterPro" id="IPR050834">
    <property type="entry name" value="Glycosyltransf_2"/>
</dbReference>
<accession>A0A0M6WRQ3</accession>
<dbReference type="SUPFAM" id="SSF53448">
    <property type="entry name" value="Nucleotide-diphospho-sugar transferases"/>
    <property type="match status" value="2"/>
</dbReference>
<comment type="similarity">
    <text evidence="1">Belongs to the glycosyltransferase 2 family.</text>
</comment>
<feature type="domain" description="Glycosyltransferase 2-like" evidence="2">
    <location>
        <begin position="62"/>
        <end position="222"/>
    </location>
</feature>